<evidence type="ECO:0000313" key="3">
    <source>
        <dbReference type="EMBL" id="CAE7327416.1"/>
    </source>
</evidence>
<dbReference type="OrthoDB" id="417946at2759"/>
<feature type="compositionally biased region" description="Low complexity" evidence="1">
    <location>
        <begin position="338"/>
        <end position="351"/>
    </location>
</feature>
<evidence type="ECO:0000256" key="2">
    <source>
        <dbReference type="SAM" id="Phobius"/>
    </source>
</evidence>
<dbReference type="AlphaFoldDB" id="A0A812NUH7"/>
<comment type="caution">
    <text evidence="3">The sequence shown here is derived from an EMBL/GenBank/DDBJ whole genome shotgun (WGS) entry which is preliminary data.</text>
</comment>
<proteinExistence type="predicted"/>
<evidence type="ECO:0000256" key="1">
    <source>
        <dbReference type="SAM" id="MobiDB-lite"/>
    </source>
</evidence>
<keyword evidence="4" id="KW-1185">Reference proteome</keyword>
<keyword evidence="2" id="KW-0812">Transmembrane</keyword>
<name>A0A812NUH7_9DINO</name>
<keyword evidence="2" id="KW-0472">Membrane</keyword>
<dbReference type="Proteomes" id="UP000604046">
    <property type="component" value="Unassembled WGS sequence"/>
</dbReference>
<gene>
    <name evidence="3" type="ORF">SNAT2548_LOCUS17140</name>
</gene>
<feature type="transmembrane region" description="Helical" evidence="2">
    <location>
        <begin position="184"/>
        <end position="212"/>
    </location>
</feature>
<feature type="transmembrane region" description="Helical" evidence="2">
    <location>
        <begin position="30"/>
        <end position="53"/>
    </location>
</feature>
<protein>
    <submittedName>
        <fullName evidence="3">Uncharacterized protein</fullName>
    </submittedName>
</protein>
<accession>A0A812NUH7</accession>
<dbReference type="EMBL" id="CAJNDS010002102">
    <property type="protein sequence ID" value="CAE7327416.1"/>
    <property type="molecule type" value="Genomic_DNA"/>
</dbReference>
<feature type="transmembrane region" description="Helical" evidence="2">
    <location>
        <begin position="132"/>
        <end position="155"/>
    </location>
</feature>
<organism evidence="3 4">
    <name type="scientific">Symbiodinium natans</name>
    <dbReference type="NCBI Taxonomy" id="878477"/>
    <lineage>
        <taxon>Eukaryota</taxon>
        <taxon>Sar</taxon>
        <taxon>Alveolata</taxon>
        <taxon>Dinophyceae</taxon>
        <taxon>Suessiales</taxon>
        <taxon>Symbiodiniaceae</taxon>
        <taxon>Symbiodinium</taxon>
    </lineage>
</organism>
<keyword evidence="2" id="KW-1133">Transmembrane helix</keyword>
<reference evidence="3" key="1">
    <citation type="submission" date="2021-02" db="EMBL/GenBank/DDBJ databases">
        <authorList>
            <person name="Dougan E. K."/>
            <person name="Rhodes N."/>
            <person name="Thang M."/>
            <person name="Chan C."/>
        </authorList>
    </citation>
    <scope>NUCLEOTIDE SEQUENCE</scope>
</reference>
<sequence length="351" mass="39682">MVWVLQRVKPGPPPLGAMGRSRSRSYFPSAFIHLFCVELAPLFVMIFSFYGTIKEQGGKNFYDAIRGHKLSEFAKLDGVGDFDVMACGKDAIERMLWTGILRFQCGDPAQGTYVEEDVFLSPFAGDWSFWPLARAICVLDWWTFFTCAATVGYAMSRLCRTGERFFGSAGYLAWTWNLEQDRRFTLLIVLAAFGPIASCVYVLYFAFIYSAFHETNEAGHGMGSIQTIVQMILVAYPAKMMLIPETPIHHWKTERFAGIDFKRPWYSMFYQSNDVFGVYLVDALWRAQHGHCEKLEMLMFNSDEMHAFMQTAARLQDESDEEDPAFLSMIKGLSPTMGGTTASSATSSGEE</sequence>
<feature type="region of interest" description="Disordered" evidence="1">
    <location>
        <begin position="332"/>
        <end position="351"/>
    </location>
</feature>
<evidence type="ECO:0000313" key="4">
    <source>
        <dbReference type="Proteomes" id="UP000604046"/>
    </source>
</evidence>